<protein>
    <submittedName>
        <fullName evidence="4">Uncharacterized protein</fullName>
    </submittedName>
</protein>
<feature type="compositionally biased region" description="Basic and acidic residues" evidence="2">
    <location>
        <begin position="395"/>
        <end position="412"/>
    </location>
</feature>
<reference evidence="4" key="1">
    <citation type="submission" date="2022-11" db="UniProtKB">
        <authorList>
            <consortium name="WormBaseParasite"/>
        </authorList>
    </citation>
    <scope>IDENTIFICATION</scope>
</reference>
<evidence type="ECO:0000256" key="2">
    <source>
        <dbReference type="SAM" id="MobiDB-lite"/>
    </source>
</evidence>
<proteinExistence type="predicted"/>
<keyword evidence="3" id="KW-1185">Reference proteome</keyword>
<name>A0A915AYI4_PARUN</name>
<evidence type="ECO:0000313" key="3">
    <source>
        <dbReference type="Proteomes" id="UP000887569"/>
    </source>
</evidence>
<evidence type="ECO:0000313" key="4">
    <source>
        <dbReference type="WBParaSite" id="PgR020_g062_t05"/>
    </source>
</evidence>
<dbReference type="WBParaSite" id="PgR020_g062_t05">
    <property type="protein sequence ID" value="PgR020_g062_t05"/>
    <property type="gene ID" value="PgR020_g062"/>
</dbReference>
<dbReference type="AlphaFoldDB" id="A0A915AYI4"/>
<organism evidence="3 4">
    <name type="scientific">Parascaris univalens</name>
    <name type="common">Nematode worm</name>
    <dbReference type="NCBI Taxonomy" id="6257"/>
    <lineage>
        <taxon>Eukaryota</taxon>
        <taxon>Metazoa</taxon>
        <taxon>Ecdysozoa</taxon>
        <taxon>Nematoda</taxon>
        <taxon>Chromadorea</taxon>
        <taxon>Rhabditida</taxon>
        <taxon>Spirurina</taxon>
        <taxon>Ascaridomorpha</taxon>
        <taxon>Ascaridoidea</taxon>
        <taxon>Ascarididae</taxon>
        <taxon>Parascaris</taxon>
    </lineage>
</organism>
<accession>A0A915AYI4</accession>
<dbReference type="Proteomes" id="UP000887569">
    <property type="component" value="Unplaced"/>
</dbReference>
<feature type="coiled-coil region" evidence="1">
    <location>
        <begin position="160"/>
        <end position="194"/>
    </location>
</feature>
<feature type="compositionally biased region" description="Basic and acidic residues" evidence="2">
    <location>
        <begin position="376"/>
        <end position="387"/>
    </location>
</feature>
<keyword evidence="1" id="KW-0175">Coiled coil</keyword>
<sequence>MKAMKSELIDLEDGEIVENEFVNDIKEVIHDSVTSRKSMSYHDRIIVSDSIRSNSSSCITEESNNRDANIRKRRRSIYCEKNQSGKCIEMNISKEKKTSEEICNDQKEIDRNIESTKKVIKIEPHDELNEISDDRWIFELLGESREAITSQSSSKAIDSVDNSAIRIGELEKEYQQLLEDRRKIEEAFARDKKQFVANFYTLLVTARHQIQILNADKRSLIEKLEANCAMKCPSCGHFFSMKKNLLRPERIRVTKGTNTVELRFEKFDMLRRWLNLNNLDRDVDGLPVWMERQSEVVTLASTRSSITAIINSQSAQQRKLVDVTESISNTKTRPMNASITTVKPIVHKDRSGIAPEVRRQNLTSRDSAERRHIETEIAEKYDAHDCSRQGSSKANGDRDRKTDSLQDRRVSHHVVDMRRRLCGRIEKRSRSPIMGRDFCSTERDRRRRHVDR</sequence>
<evidence type="ECO:0000256" key="1">
    <source>
        <dbReference type="SAM" id="Coils"/>
    </source>
</evidence>
<feature type="region of interest" description="Disordered" evidence="2">
    <location>
        <begin position="376"/>
        <end position="412"/>
    </location>
</feature>